<feature type="transmembrane region" description="Helical" evidence="1">
    <location>
        <begin position="266"/>
        <end position="284"/>
    </location>
</feature>
<dbReference type="InterPro" id="IPR058983">
    <property type="entry name" value="AftB_C"/>
</dbReference>
<proteinExistence type="predicted"/>
<keyword evidence="1" id="KW-0812">Transmembrane</keyword>
<feature type="transmembrane region" description="Helical" evidence="1">
    <location>
        <begin position="12"/>
        <end position="33"/>
    </location>
</feature>
<sequence>MTDLDSGRKNRVAFGSAVVSAVVIGVFSLWGGWARRWISDDGLIVLRTVRNLAAGNGPVFNVGERVEANTSVLWQYLIFVVHAVTGAELEGIATVLALVLSVAALVIGVWATAEIYRRDELKWCVFPAGALVYLALPPARDFFTSGLEWGLSIFYLAVLWWVLVRWARGAAAPTLWLAFTAGLSWLVRPELALYGGVIGIVLLVAHRQWSQRGLILAAALPVPAGYQLFRMGFYGLLTPHTAVAKSAADSEWGKGMDYLGDFVGPYWLWLPLILFAGLGAVAVYSHRHRAVTLRSVPVAAAIFVGCALLHVLYVLRVGGDFMHGRMLLLPLFALLLPVFVIPVRGLWTGLVALVAAAWALTIVLRGHPVDTADYEKDFNVVDEREFWTYATRRPSGDPPKRAADFLRSRHMRGFPPAARDLADGDAFASQYLEDGENDLISWMTFPRETGRTDPPTLYFLNLGMTGMNTSLDVRVLDNMGLATPLAARQPRTENGRVGHDKYLAAQWQLADSAVDLTEVPDWLDPEGAVQARRALQDPDVKELFASYRDPLTWDRFWDNVAFSLGKGRTLELPSDPDDYSGVR</sequence>
<keyword evidence="1" id="KW-1133">Transmembrane helix</keyword>
<accession>A0ABY7U9H0</accession>
<dbReference type="EMBL" id="CP063189">
    <property type="protein sequence ID" value="WCZ33352.1"/>
    <property type="molecule type" value="Genomic_DNA"/>
</dbReference>
<evidence type="ECO:0000259" key="2">
    <source>
        <dbReference type="Pfam" id="PF26371"/>
    </source>
</evidence>
<dbReference type="RefSeq" id="WP_022863513.1">
    <property type="nucleotide sequence ID" value="NZ_ATVG01000011.1"/>
</dbReference>
<evidence type="ECO:0000313" key="3">
    <source>
        <dbReference type="EMBL" id="WCZ33352.1"/>
    </source>
</evidence>
<organism evidence="3 4">
    <name type="scientific">Corynebacterium massiliense DSM 45435</name>
    <dbReference type="NCBI Taxonomy" id="1121364"/>
    <lineage>
        <taxon>Bacteria</taxon>
        <taxon>Bacillati</taxon>
        <taxon>Actinomycetota</taxon>
        <taxon>Actinomycetes</taxon>
        <taxon>Mycobacteriales</taxon>
        <taxon>Corynebacteriaceae</taxon>
        <taxon>Corynebacterium</taxon>
    </lineage>
</organism>
<dbReference type="Pfam" id="PF26371">
    <property type="entry name" value="AftB_C"/>
    <property type="match status" value="1"/>
</dbReference>
<feature type="transmembrane region" description="Helical" evidence="1">
    <location>
        <begin position="142"/>
        <end position="162"/>
    </location>
</feature>
<feature type="transmembrane region" description="Helical" evidence="1">
    <location>
        <begin position="346"/>
        <end position="364"/>
    </location>
</feature>
<dbReference type="NCBIfam" id="NF041480">
    <property type="entry name" value="flag_mot_ctl_ZomB"/>
    <property type="match status" value="1"/>
</dbReference>
<keyword evidence="4" id="KW-1185">Reference proteome</keyword>
<dbReference type="InterPro" id="IPR048243">
    <property type="entry name" value="AftB-like"/>
</dbReference>
<feature type="transmembrane region" description="Helical" evidence="1">
    <location>
        <begin position="191"/>
        <end position="206"/>
    </location>
</feature>
<reference evidence="3 4" key="1">
    <citation type="submission" date="2020-10" db="EMBL/GenBank/DDBJ databases">
        <title>Complete genome sequence of Corynebacterium massiliense DSM 45435, type strain of Corynebacterium massiliense.</title>
        <authorList>
            <person name="Busche T."/>
            <person name="Kalinowski J."/>
            <person name="Ruckert C."/>
        </authorList>
    </citation>
    <scope>NUCLEOTIDE SEQUENCE [LARGE SCALE GENOMIC DNA]</scope>
    <source>
        <strain evidence="3 4">DSM 45435</strain>
    </source>
</reference>
<name>A0ABY7U9H0_9CORY</name>
<feature type="domain" description="Terminal beta-(1-&gt;2)-arabinofuranosyltransferase C-terminal" evidence="2">
    <location>
        <begin position="409"/>
        <end position="580"/>
    </location>
</feature>
<dbReference type="Proteomes" id="UP001220064">
    <property type="component" value="Chromosome"/>
</dbReference>
<evidence type="ECO:0000256" key="1">
    <source>
        <dbReference type="SAM" id="Phobius"/>
    </source>
</evidence>
<evidence type="ECO:0000313" key="4">
    <source>
        <dbReference type="Proteomes" id="UP001220064"/>
    </source>
</evidence>
<protein>
    <recommendedName>
        <fullName evidence="2">Terminal beta-(1-&gt;2)-arabinofuranosyltransferase C-terminal domain-containing protein</fullName>
    </recommendedName>
</protein>
<feature type="transmembrane region" description="Helical" evidence="1">
    <location>
        <begin position="92"/>
        <end position="113"/>
    </location>
</feature>
<feature type="transmembrane region" description="Helical" evidence="1">
    <location>
        <begin position="321"/>
        <end position="339"/>
    </location>
</feature>
<keyword evidence="1" id="KW-0472">Membrane</keyword>
<gene>
    <name evidence="3" type="ORF">CMASS_09705</name>
</gene>
<feature type="transmembrane region" description="Helical" evidence="1">
    <location>
        <begin position="213"/>
        <end position="229"/>
    </location>
</feature>
<feature type="transmembrane region" description="Helical" evidence="1">
    <location>
        <begin position="296"/>
        <end position="315"/>
    </location>
</feature>